<keyword evidence="2" id="KW-1185">Reference proteome</keyword>
<dbReference type="EMBL" id="JBJUIK010000002">
    <property type="protein sequence ID" value="KAL3534832.1"/>
    <property type="molecule type" value="Genomic_DNA"/>
</dbReference>
<evidence type="ECO:0000313" key="1">
    <source>
        <dbReference type="EMBL" id="KAL3534832.1"/>
    </source>
</evidence>
<organism evidence="1 2">
    <name type="scientific">Cinchona calisaya</name>
    <dbReference type="NCBI Taxonomy" id="153742"/>
    <lineage>
        <taxon>Eukaryota</taxon>
        <taxon>Viridiplantae</taxon>
        <taxon>Streptophyta</taxon>
        <taxon>Embryophyta</taxon>
        <taxon>Tracheophyta</taxon>
        <taxon>Spermatophyta</taxon>
        <taxon>Magnoliopsida</taxon>
        <taxon>eudicotyledons</taxon>
        <taxon>Gunneridae</taxon>
        <taxon>Pentapetalae</taxon>
        <taxon>asterids</taxon>
        <taxon>lamiids</taxon>
        <taxon>Gentianales</taxon>
        <taxon>Rubiaceae</taxon>
        <taxon>Cinchonoideae</taxon>
        <taxon>Cinchoneae</taxon>
        <taxon>Cinchona</taxon>
    </lineage>
</organism>
<comment type="caution">
    <text evidence="1">The sequence shown here is derived from an EMBL/GenBank/DDBJ whole genome shotgun (WGS) entry which is preliminary data.</text>
</comment>
<accession>A0ABD3AUD6</accession>
<dbReference type="AlphaFoldDB" id="A0ABD3AUD6"/>
<name>A0ABD3AUD6_9GENT</name>
<protein>
    <submittedName>
        <fullName evidence="1">Uncharacterized protein</fullName>
    </submittedName>
</protein>
<gene>
    <name evidence="1" type="ORF">ACH5RR_003293</name>
</gene>
<proteinExistence type="predicted"/>
<reference evidence="1 2" key="1">
    <citation type="submission" date="2024-11" db="EMBL/GenBank/DDBJ databases">
        <title>A near-complete genome assembly of Cinchona calisaya.</title>
        <authorList>
            <person name="Lian D.C."/>
            <person name="Zhao X.W."/>
            <person name="Wei L."/>
        </authorList>
    </citation>
    <scope>NUCLEOTIDE SEQUENCE [LARGE SCALE GENOMIC DNA]</scope>
    <source>
        <tissue evidence="1">Nenye</tissue>
    </source>
</reference>
<evidence type="ECO:0000313" key="2">
    <source>
        <dbReference type="Proteomes" id="UP001630127"/>
    </source>
</evidence>
<dbReference type="Proteomes" id="UP001630127">
    <property type="component" value="Unassembled WGS sequence"/>
</dbReference>
<sequence length="102" mass="11496">MNYFHVPEQHVVGNSGKCSYFIVDASGQRVKVSWMNEAVTIQIQGIRRTYFCHGTVVSVRSLNEELRMKPSSVSHAIGWVIIYLSLCNTTILFHSQTGHKIG</sequence>